<feature type="transmembrane region" description="Helical" evidence="2">
    <location>
        <begin position="170"/>
        <end position="189"/>
    </location>
</feature>
<dbReference type="EMBL" id="FMYF01000001">
    <property type="protein sequence ID" value="SDB79838.1"/>
    <property type="molecule type" value="Genomic_DNA"/>
</dbReference>
<keyword evidence="2" id="KW-0472">Membrane</keyword>
<feature type="transmembrane region" description="Helical" evidence="2">
    <location>
        <begin position="358"/>
        <end position="377"/>
    </location>
</feature>
<proteinExistence type="predicted"/>
<feature type="transmembrane region" description="Helical" evidence="2">
    <location>
        <begin position="268"/>
        <end position="289"/>
    </location>
</feature>
<dbReference type="Pfam" id="PF07690">
    <property type="entry name" value="MFS_1"/>
    <property type="match status" value="1"/>
</dbReference>
<dbReference type="GO" id="GO:0022857">
    <property type="term" value="F:transmembrane transporter activity"/>
    <property type="evidence" value="ECO:0007669"/>
    <property type="project" value="InterPro"/>
</dbReference>
<dbReference type="OrthoDB" id="9180256at2"/>
<evidence type="ECO:0000313" key="3">
    <source>
        <dbReference type="EMBL" id="SDB79838.1"/>
    </source>
</evidence>
<feature type="transmembrane region" description="Helical" evidence="2">
    <location>
        <begin position="79"/>
        <end position="98"/>
    </location>
</feature>
<feature type="transmembrane region" description="Helical" evidence="2">
    <location>
        <begin position="301"/>
        <end position="318"/>
    </location>
</feature>
<dbReference type="PANTHER" id="PTHR23542:SF1">
    <property type="entry name" value="MAJOR FACILITATOR SUPERFAMILY (MFS) PROFILE DOMAIN-CONTAINING PROTEIN"/>
    <property type="match status" value="1"/>
</dbReference>
<dbReference type="AlphaFoldDB" id="A0A1G6GCX1"/>
<feature type="compositionally biased region" description="Basic and acidic residues" evidence="1">
    <location>
        <begin position="136"/>
        <end position="156"/>
    </location>
</feature>
<feature type="transmembrane region" description="Helical" evidence="2">
    <location>
        <begin position="324"/>
        <end position="346"/>
    </location>
</feature>
<dbReference type="RefSeq" id="WP_092605306.1">
    <property type="nucleotide sequence ID" value="NZ_FMYF01000001.1"/>
</dbReference>
<feature type="transmembrane region" description="Helical" evidence="2">
    <location>
        <begin position="233"/>
        <end position="256"/>
    </location>
</feature>
<evidence type="ECO:0000256" key="2">
    <source>
        <dbReference type="SAM" id="Phobius"/>
    </source>
</evidence>
<feature type="transmembrane region" description="Helical" evidence="2">
    <location>
        <begin position="389"/>
        <end position="411"/>
    </location>
</feature>
<organism evidence="3 4">
    <name type="scientific">Raineyella antarctica</name>
    <dbReference type="NCBI Taxonomy" id="1577474"/>
    <lineage>
        <taxon>Bacteria</taxon>
        <taxon>Bacillati</taxon>
        <taxon>Actinomycetota</taxon>
        <taxon>Actinomycetes</taxon>
        <taxon>Propionibacteriales</taxon>
        <taxon>Propionibacteriaceae</taxon>
        <taxon>Raineyella</taxon>
    </lineage>
</organism>
<dbReference type="InterPro" id="IPR036259">
    <property type="entry name" value="MFS_trans_sf"/>
</dbReference>
<evidence type="ECO:0000256" key="1">
    <source>
        <dbReference type="SAM" id="MobiDB-lite"/>
    </source>
</evidence>
<feature type="transmembrane region" description="Helical" evidence="2">
    <location>
        <begin position="195"/>
        <end position="212"/>
    </location>
</feature>
<feature type="transmembrane region" description="Helical" evidence="2">
    <location>
        <begin position="104"/>
        <end position="124"/>
    </location>
</feature>
<dbReference type="InterPro" id="IPR011701">
    <property type="entry name" value="MFS"/>
</dbReference>
<dbReference type="PANTHER" id="PTHR23542">
    <property type="match status" value="1"/>
</dbReference>
<name>A0A1G6GCX1_9ACTN</name>
<feature type="transmembrane region" description="Helical" evidence="2">
    <location>
        <begin position="46"/>
        <end position="67"/>
    </location>
</feature>
<accession>A0A1G6GCX1</accession>
<dbReference type="STRING" id="1577474.GA0111570_101107"/>
<dbReference type="Proteomes" id="UP000199086">
    <property type="component" value="Unassembled WGS sequence"/>
</dbReference>
<sequence>MPHVPYRRLVELSGRPFLVVGFLSRLPASMGQMGTLTLVSQTAGSYAAGGLAAGVLGVSTALGSPVFGALTDRYGQRRIVLLQGLASSLGFVGLVLAARSGAVGLLLVAAAVAGFFVPQVGVMARVRWRALVHRPPVHDPSDHRPQDHSHQRRAESPESVLSTAYAYESIVDELGFVLGPALVGIMVAVGDPSVAVLSVCALLLVFGSAFAMHPTGAIVPRGGAGRRGPRGPAGGLVMVSVAMFALGCLFGSLQTATTSFAGERGDPGLAGLLYALSGIGSALAGYGVPRLPAGWGLLARLRLFALLMLPLSLPLVLAPTLVGYGAGLLVLGTCMAPYMITCFTLVERVVRPEQLGAATSLLPATVNIGYAVAASVAGAASDASGTGGALATVIGAIVLMNAVAWIGGLLVRHLVRPATG</sequence>
<keyword evidence="4" id="KW-1185">Reference proteome</keyword>
<dbReference type="Gene3D" id="1.20.1250.20">
    <property type="entry name" value="MFS general substrate transporter like domains"/>
    <property type="match status" value="1"/>
</dbReference>
<feature type="region of interest" description="Disordered" evidence="1">
    <location>
        <begin position="135"/>
        <end position="157"/>
    </location>
</feature>
<reference evidence="3 4" key="1">
    <citation type="submission" date="2016-06" db="EMBL/GenBank/DDBJ databases">
        <authorList>
            <person name="Olsen C.W."/>
            <person name="Carey S."/>
            <person name="Hinshaw L."/>
            <person name="Karasin A.I."/>
        </authorList>
    </citation>
    <scope>NUCLEOTIDE SEQUENCE [LARGE SCALE GENOMIC DNA]</scope>
    <source>
        <strain evidence="3 4">LZ-22</strain>
    </source>
</reference>
<keyword evidence="2" id="KW-0812">Transmembrane</keyword>
<evidence type="ECO:0000313" key="4">
    <source>
        <dbReference type="Proteomes" id="UP000199086"/>
    </source>
</evidence>
<protein>
    <submittedName>
        <fullName evidence="3">Predicted arabinose efflux permease, MFS family</fullName>
    </submittedName>
</protein>
<gene>
    <name evidence="3" type="ORF">GA0111570_101107</name>
</gene>
<dbReference type="SUPFAM" id="SSF103473">
    <property type="entry name" value="MFS general substrate transporter"/>
    <property type="match status" value="2"/>
</dbReference>
<keyword evidence="2" id="KW-1133">Transmembrane helix</keyword>